<comment type="caution">
    <text evidence="1">The sequence shown here is derived from an EMBL/GenBank/DDBJ whole genome shotgun (WGS) entry which is preliminary data.</text>
</comment>
<reference evidence="2" key="1">
    <citation type="journal article" date="2019" name="Gigascience">
        <title>De novo genome assembly of the endangered Acer yangbiense, a plant species with extremely small populations endemic to Yunnan Province, China.</title>
        <authorList>
            <person name="Yang J."/>
            <person name="Wariss H.M."/>
            <person name="Tao L."/>
            <person name="Zhang R."/>
            <person name="Yun Q."/>
            <person name="Hollingsworth P."/>
            <person name="Dao Z."/>
            <person name="Luo G."/>
            <person name="Guo H."/>
            <person name="Ma Y."/>
            <person name="Sun W."/>
        </authorList>
    </citation>
    <scope>NUCLEOTIDE SEQUENCE [LARGE SCALE GENOMIC DNA]</scope>
    <source>
        <strain evidence="2">cv. br00</strain>
    </source>
</reference>
<protein>
    <submittedName>
        <fullName evidence="1">Uncharacterized protein</fullName>
    </submittedName>
</protein>
<dbReference type="Proteomes" id="UP000326939">
    <property type="component" value="Chromosome 6"/>
</dbReference>
<name>A0A5N5MEU6_9ROSI</name>
<dbReference type="AlphaFoldDB" id="A0A5N5MEU6"/>
<evidence type="ECO:0000313" key="1">
    <source>
        <dbReference type="EMBL" id="KAB5552741.1"/>
    </source>
</evidence>
<gene>
    <name evidence="1" type="ORF">DKX38_010052</name>
</gene>
<keyword evidence="2" id="KW-1185">Reference proteome</keyword>
<dbReference type="EMBL" id="VDCV01000006">
    <property type="protein sequence ID" value="KAB5552741.1"/>
    <property type="molecule type" value="Genomic_DNA"/>
</dbReference>
<proteinExistence type="predicted"/>
<evidence type="ECO:0000313" key="2">
    <source>
        <dbReference type="Proteomes" id="UP000326939"/>
    </source>
</evidence>
<organism evidence="1 2">
    <name type="scientific">Salix brachista</name>
    <dbReference type="NCBI Taxonomy" id="2182728"/>
    <lineage>
        <taxon>Eukaryota</taxon>
        <taxon>Viridiplantae</taxon>
        <taxon>Streptophyta</taxon>
        <taxon>Embryophyta</taxon>
        <taxon>Tracheophyta</taxon>
        <taxon>Spermatophyta</taxon>
        <taxon>Magnoliopsida</taxon>
        <taxon>eudicotyledons</taxon>
        <taxon>Gunneridae</taxon>
        <taxon>Pentapetalae</taxon>
        <taxon>rosids</taxon>
        <taxon>fabids</taxon>
        <taxon>Malpighiales</taxon>
        <taxon>Salicaceae</taxon>
        <taxon>Saliceae</taxon>
        <taxon>Salix</taxon>
    </lineage>
</organism>
<accession>A0A5N5MEU6</accession>
<sequence>MHLSPHLVYYCRAKRPESPDQTGTRVEVKILETDTKTLHNGASRPNIRLWVLGGYAAPSTAILREPAGVLRSFGPGRPYLQWLPRSCPNQAPFRCVARIGNRATCVSFGAPFRLQVQNDKIDLQYVQVQGFWESQCTVHAQQSSVQEAGVRGSS</sequence>